<feature type="region of interest" description="Disordered" evidence="1">
    <location>
        <begin position="1"/>
        <end position="35"/>
    </location>
</feature>
<dbReference type="InterPro" id="IPR056632">
    <property type="entry name" value="DUF7730"/>
</dbReference>
<dbReference type="Proteomes" id="UP000654918">
    <property type="component" value="Unassembled WGS sequence"/>
</dbReference>
<dbReference type="AlphaFoldDB" id="A0A8H6NCZ7"/>
<dbReference type="PANTHER" id="PTHR38790">
    <property type="entry name" value="2EXR DOMAIN-CONTAINING PROTEIN-RELATED"/>
    <property type="match status" value="1"/>
</dbReference>
<sequence>MRRLLDTLRGRKHRRKAEEPASEPPLPLLPAQRPRPITPTAITGDQVTALGTFARLPPELRQRVLRAAFGDRTLHVDLRLAPPQRQRGNLAMAAAAYEHGAGSAPLRFTGTDKENRQWRWYGCVCHRLLPRDSAEERRIFTARGISPYIWPHRDACLHGEAVMCKVWAAGECECAVGALGWLRACRMAYAEGVEVLYATNAFVIESRDLLDASLAGRRVVLPQRLSAVRELELRLEVMLFGDPTLLNTESKDKIQVLPHLAGLAAAFPGLLSLVIESLLLRPLALAAERLAPQLERSVVVELPSNVFCDLGGLELKEERRVDEWGNGKGTWWRYPVGGSEGWYCVKEGVESDLFWDYQGRGRWLSAVANHTDPYYVHFT</sequence>
<dbReference type="Pfam" id="PF24864">
    <property type="entry name" value="DUF7730"/>
    <property type="match status" value="1"/>
</dbReference>
<proteinExistence type="predicted"/>
<organism evidence="3 4">
    <name type="scientific">Colletotrichum plurivorum</name>
    <dbReference type="NCBI Taxonomy" id="2175906"/>
    <lineage>
        <taxon>Eukaryota</taxon>
        <taxon>Fungi</taxon>
        <taxon>Dikarya</taxon>
        <taxon>Ascomycota</taxon>
        <taxon>Pezizomycotina</taxon>
        <taxon>Sordariomycetes</taxon>
        <taxon>Hypocreomycetidae</taxon>
        <taxon>Glomerellales</taxon>
        <taxon>Glomerellaceae</taxon>
        <taxon>Colletotrichum</taxon>
        <taxon>Colletotrichum orchidearum species complex</taxon>
    </lineage>
</organism>
<reference evidence="3" key="1">
    <citation type="journal article" date="2020" name="Phytopathology">
        <title>Genome Sequence Resources of Colletotrichum truncatum, C. plurivorum, C. musicola, and C. sojae: Four Species Pathogenic to Soybean (Glycine max).</title>
        <authorList>
            <person name="Rogerio F."/>
            <person name="Boufleur T.R."/>
            <person name="Ciampi-Guillardi M."/>
            <person name="Sukno S.A."/>
            <person name="Thon M.R."/>
            <person name="Massola Junior N.S."/>
            <person name="Baroncelli R."/>
        </authorList>
    </citation>
    <scope>NUCLEOTIDE SEQUENCE</scope>
    <source>
        <strain evidence="3">LFN00145</strain>
    </source>
</reference>
<evidence type="ECO:0000256" key="1">
    <source>
        <dbReference type="SAM" id="MobiDB-lite"/>
    </source>
</evidence>
<evidence type="ECO:0000313" key="3">
    <source>
        <dbReference type="EMBL" id="KAF6828318.1"/>
    </source>
</evidence>
<protein>
    <recommendedName>
        <fullName evidence="2">DUF7730 domain-containing protein</fullName>
    </recommendedName>
</protein>
<dbReference type="PANTHER" id="PTHR38790:SF4">
    <property type="entry name" value="2EXR DOMAIN-CONTAINING PROTEIN"/>
    <property type="match status" value="1"/>
</dbReference>
<evidence type="ECO:0000313" key="4">
    <source>
        <dbReference type="Proteomes" id="UP000654918"/>
    </source>
</evidence>
<gene>
    <name evidence="3" type="ORF">CPLU01_08593</name>
</gene>
<name>A0A8H6NCZ7_9PEZI</name>
<dbReference type="EMBL" id="WIGO01000124">
    <property type="protein sequence ID" value="KAF6828318.1"/>
    <property type="molecule type" value="Genomic_DNA"/>
</dbReference>
<keyword evidence="4" id="KW-1185">Reference proteome</keyword>
<evidence type="ECO:0000259" key="2">
    <source>
        <dbReference type="Pfam" id="PF24864"/>
    </source>
</evidence>
<feature type="domain" description="DUF7730" evidence="2">
    <location>
        <begin position="162"/>
        <end position="237"/>
    </location>
</feature>
<comment type="caution">
    <text evidence="3">The sequence shown here is derived from an EMBL/GenBank/DDBJ whole genome shotgun (WGS) entry which is preliminary data.</text>
</comment>
<accession>A0A8H6NCZ7</accession>